<dbReference type="SUPFAM" id="SSF47413">
    <property type="entry name" value="lambda repressor-like DNA-binding domains"/>
    <property type="match status" value="1"/>
</dbReference>
<dbReference type="Gene3D" id="1.10.260.40">
    <property type="entry name" value="lambda repressor-like DNA-binding domains"/>
    <property type="match status" value="1"/>
</dbReference>
<dbReference type="InterPro" id="IPR010982">
    <property type="entry name" value="Lambda_DNA-bd_dom_sf"/>
</dbReference>
<sequence>MHHDFSLDLRAARRKAGLTQADCGHLLGGSTKIIRQLEDGQRAPTLTEISMLSLIFGRSFESYFSALMPSLRETLSERLERLPHPRATHAATFNRNATLEALAERLADEIAVDRERF</sequence>
<dbReference type="RefSeq" id="WP_386736892.1">
    <property type="nucleotide sequence ID" value="NZ_JBHRXI010000017.1"/>
</dbReference>
<dbReference type="Proteomes" id="UP001595629">
    <property type="component" value="Unassembled WGS sequence"/>
</dbReference>
<comment type="caution">
    <text evidence="2">The sequence shown here is derived from an EMBL/GenBank/DDBJ whole genome shotgun (WGS) entry which is preliminary data.</text>
</comment>
<evidence type="ECO:0000313" key="3">
    <source>
        <dbReference type="Proteomes" id="UP001595629"/>
    </source>
</evidence>
<proteinExistence type="predicted"/>
<protein>
    <submittedName>
        <fullName evidence="2">Multiprotein-bridging factor 1 family protein</fullName>
    </submittedName>
</protein>
<dbReference type="EMBL" id="JBHRXI010000017">
    <property type="protein sequence ID" value="MFC3615625.1"/>
    <property type="molecule type" value="Genomic_DNA"/>
</dbReference>
<evidence type="ECO:0000259" key="1">
    <source>
        <dbReference type="PROSITE" id="PS50943"/>
    </source>
</evidence>
<dbReference type="InterPro" id="IPR001387">
    <property type="entry name" value="Cro/C1-type_HTH"/>
</dbReference>
<dbReference type="PROSITE" id="PS50943">
    <property type="entry name" value="HTH_CROC1"/>
    <property type="match status" value="1"/>
</dbReference>
<feature type="domain" description="HTH cro/C1-type" evidence="1">
    <location>
        <begin position="9"/>
        <end position="63"/>
    </location>
</feature>
<gene>
    <name evidence="2" type="ORF">ACFORG_17850</name>
</gene>
<reference evidence="3" key="1">
    <citation type="journal article" date="2019" name="Int. J. Syst. Evol. Microbiol.">
        <title>The Global Catalogue of Microorganisms (GCM) 10K type strain sequencing project: providing services to taxonomists for standard genome sequencing and annotation.</title>
        <authorList>
            <consortium name="The Broad Institute Genomics Platform"/>
            <consortium name="The Broad Institute Genome Sequencing Center for Infectious Disease"/>
            <person name="Wu L."/>
            <person name="Ma J."/>
        </authorList>
    </citation>
    <scope>NUCLEOTIDE SEQUENCE [LARGE SCALE GENOMIC DNA]</scope>
    <source>
        <strain evidence="3">KCTC 42911</strain>
    </source>
</reference>
<organism evidence="2 3">
    <name type="scientific">Lutimaribacter marinistellae</name>
    <dbReference type="NCBI Taxonomy" id="1820329"/>
    <lineage>
        <taxon>Bacteria</taxon>
        <taxon>Pseudomonadati</taxon>
        <taxon>Pseudomonadota</taxon>
        <taxon>Alphaproteobacteria</taxon>
        <taxon>Rhodobacterales</taxon>
        <taxon>Roseobacteraceae</taxon>
        <taxon>Lutimaribacter</taxon>
    </lineage>
</organism>
<name>A0ABV7TP51_9RHOB</name>
<dbReference type="CDD" id="cd00093">
    <property type="entry name" value="HTH_XRE"/>
    <property type="match status" value="1"/>
</dbReference>
<accession>A0ABV7TP51</accession>
<dbReference type="Pfam" id="PF01381">
    <property type="entry name" value="HTH_3"/>
    <property type="match status" value="1"/>
</dbReference>
<evidence type="ECO:0000313" key="2">
    <source>
        <dbReference type="EMBL" id="MFC3615625.1"/>
    </source>
</evidence>
<keyword evidence="3" id="KW-1185">Reference proteome</keyword>